<comment type="caution">
    <text evidence="1">The sequence shown here is derived from an EMBL/GenBank/DDBJ whole genome shotgun (WGS) entry which is preliminary data.</text>
</comment>
<organism evidence="1 2">
    <name type="scientific">Streptoalloteichus tenebrarius (strain ATCC 17920 / DSM 40477 / JCM 4838 / CBS 697.72 / NBRC 16177 / NCIMB 11028 / NRRL B-12390 / A12253. 1 / ISP 5477)</name>
    <name type="common">Streptomyces tenebrarius</name>
    <dbReference type="NCBI Taxonomy" id="1933"/>
    <lineage>
        <taxon>Bacteria</taxon>
        <taxon>Bacillati</taxon>
        <taxon>Actinomycetota</taxon>
        <taxon>Actinomycetes</taxon>
        <taxon>Pseudonocardiales</taxon>
        <taxon>Pseudonocardiaceae</taxon>
        <taxon>Streptoalloteichus</taxon>
    </lineage>
</organism>
<protein>
    <submittedName>
        <fullName evidence="1">Uncharacterized protein</fullName>
    </submittedName>
</protein>
<reference evidence="1 2" key="1">
    <citation type="submission" date="2022-06" db="EMBL/GenBank/DDBJ databases">
        <title>Genomic Encyclopedia of Archaeal and Bacterial Type Strains, Phase II (KMG-II): from individual species to whole genera.</title>
        <authorList>
            <person name="Goeker M."/>
        </authorList>
    </citation>
    <scope>NUCLEOTIDE SEQUENCE [LARGE SCALE GENOMIC DNA]</scope>
    <source>
        <strain evidence="1 2">DSM 40477</strain>
    </source>
</reference>
<dbReference type="EMBL" id="JAMTCP010000004">
    <property type="protein sequence ID" value="MCP2257475.1"/>
    <property type="molecule type" value="Genomic_DNA"/>
</dbReference>
<dbReference type="RefSeq" id="WP_301304080.1">
    <property type="nucleotide sequence ID" value="NZ_JAMTCP010000004.1"/>
</dbReference>
<sequence length="40" mass="4200">MTPFSREVSLSVDCAPDCSSPDASAFVTGTVAECHAVVRR</sequence>
<proteinExistence type="predicted"/>
<keyword evidence="2" id="KW-1185">Reference proteome</keyword>
<name>A0ABT1HPN7_STRSD</name>
<gene>
    <name evidence="1" type="ORF">LX15_001160</name>
</gene>
<dbReference type="Proteomes" id="UP001205311">
    <property type="component" value="Unassembled WGS sequence"/>
</dbReference>
<evidence type="ECO:0000313" key="1">
    <source>
        <dbReference type="EMBL" id="MCP2257475.1"/>
    </source>
</evidence>
<evidence type="ECO:0000313" key="2">
    <source>
        <dbReference type="Proteomes" id="UP001205311"/>
    </source>
</evidence>
<accession>A0ABT1HPN7</accession>